<evidence type="ECO:0000313" key="2">
    <source>
        <dbReference type="Proteomes" id="UP000535078"/>
    </source>
</evidence>
<keyword evidence="2" id="KW-1185">Reference proteome</keyword>
<dbReference type="EMBL" id="JAATIT010000006">
    <property type="protein sequence ID" value="NJB91375.1"/>
    <property type="molecule type" value="Genomic_DNA"/>
</dbReference>
<proteinExistence type="predicted"/>
<accession>A0A7X5XU61</accession>
<evidence type="ECO:0000313" key="1">
    <source>
        <dbReference type="EMBL" id="NJB91375.1"/>
    </source>
</evidence>
<sequence>MKVRDGRGENFDMPVIIQKTDVGDFRGLQDGGNFGGSMENSTCGTLDECEPSRSPPLQLVIGAAPAATG</sequence>
<protein>
    <submittedName>
        <fullName evidence="1">Uncharacterized protein</fullName>
    </submittedName>
</protein>
<dbReference type="AlphaFoldDB" id="A0A7X5XU61"/>
<gene>
    <name evidence="1" type="ORF">GGR90_003586</name>
</gene>
<dbReference type="RefSeq" id="WP_167922740.1">
    <property type="nucleotide sequence ID" value="NZ_JAATIT010000006.1"/>
</dbReference>
<reference evidence="1 2" key="1">
    <citation type="submission" date="2020-03" db="EMBL/GenBank/DDBJ databases">
        <title>Genomic Encyclopedia of Type Strains, Phase IV (KMG-IV): sequencing the most valuable type-strain genomes for metagenomic binning, comparative biology and taxonomic classification.</title>
        <authorList>
            <person name="Goeker M."/>
        </authorList>
    </citation>
    <scope>NUCLEOTIDE SEQUENCE [LARGE SCALE GENOMIC DNA]</scope>
    <source>
        <strain evidence="1 2">DSM 25229</strain>
    </source>
</reference>
<name>A0A7X5XU61_9SPHN</name>
<comment type="caution">
    <text evidence="1">The sequence shown here is derived from an EMBL/GenBank/DDBJ whole genome shotgun (WGS) entry which is preliminary data.</text>
</comment>
<organism evidence="1 2">
    <name type="scientific">Sphingopyxis italica</name>
    <dbReference type="NCBI Taxonomy" id="1129133"/>
    <lineage>
        <taxon>Bacteria</taxon>
        <taxon>Pseudomonadati</taxon>
        <taxon>Pseudomonadota</taxon>
        <taxon>Alphaproteobacteria</taxon>
        <taxon>Sphingomonadales</taxon>
        <taxon>Sphingomonadaceae</taxon>
        <taxon>Sphingopyxis</taxon>
    </lineage>
</organism>
<dbReference type="Proteomes" id="UP000535078">
    <property type="component" value="Unassembled WGS sequence"/>
</dbReference>